<evidence type="ECO:0000256" key="1">
    <source>
        <dbReference type="ARBA" id="ARBA00004370"/>
    </source>
</evidence>
<feature type="transmembrane region" description="Helical" evidence="3">
    <location>
        <begin position="290"/>
        <end position="309"/>
    </location>
</feature>
<feature type="domain" description="Acyltransferase 3" evidence="4">
    <location>
        <begin position="16"/>
        <end position="332"/>
    </location>
</feature>
<feature type="transmembrane region" description="Helical" evidence="3">
    <location>
        <begin position="315"/>
        <end position="337"/>
    </location>
</feature>
<feature type="transmembrane region" description="Helical" evidence="3">
    <location>
        <begin position="90"/>
        <end position="109"/>
    </location>
</feature>
<dbReference type="InterPro" id="IPR002656">
    <property type="entry name" value="Acyl_transf_3_dom"/>
</dbReference>
<dbReference type="STRING" id="670482.SAMN04488542_13318"/>
<evidence type="ECO:0000313" key="5">
    <source>
        <dbReference type="EMBL" id="SDG28408.1"/>
    </source>
</evidence>
<feature type="transmembrane region" description="Helical" evidence="3">
    <location>
        <begin position="209"/>
        <end position="231"/>
    </location>
</feature>
<feature type="transmembrane region" description="Helical" evidence="3">
    <location>
        <begin position="261"/>
        <end position="278"/>
    </location>
</feature>
<dbReference type="GO" id="GO:0016787">
    <property type="term" value="F:hydrolase activity"/>
    <property type="evidence" value="ECO:0007669"/>
    <property type="project" value="UniProtKB-KW"/>
</dbReference>
<dbReference type="EMBL" id="FNBG01000033">
    <property type="protein sequence ID" value="SDG28408.1"/>
    <property type="molecule type" value="Genomic_DNA"/>
</dbReference>
<keyword evidence="3" id="KW-0472">Membrane</keyword>
<comment type="similarity">
    <text evidence="2">Belongs to the acyltransferase 3 family.</text>
</comment>
<accession>A0A1G7SZL5</accession>
<dbReference type="InterPro" id="IPR050879">
    <property type="entry name" value="Acyltransferase_3"/>
</dbReference>
<keyword evidence="3" id="KW-1133">Transmembrane helix</keyword>
<keyword evidence="5" id="KW-0378">Hydrolase</keyword>
<dbReference type="RefSeq" id="WP_091235305.1">
    <property type="nucleotide sequence ID" value="NZ_FNBG01000033.1"/>
</dbReference>
<dbReference type="Proteomes" id="UP000198972">
    <property type="component" value="Unassembled WGS sequence"/>
</dbReference>
<reference evidence="5 6" key="1">
    <citation type="submission" date="2016-10" db="EMBL/GenBank/DDBJ databases">
        <authorList>
            <person name="de Groot N.N."/>
        </authorList>
    </citation>
    <scope>NUCLEOTIDE SEQUENCE [LARGE SCALE GENOMIC DNA]</scope>
    <source>
        <strain evidence="5 6">DSM 28129</strain>
    </source>
</reference>
<dbReference type="AlphaFoldDB" id="A0A1G7SZL5"/>
<keyword evidence="5" id="KW-0808">Transferase</keyword>
<feature type="transmembrane region" description="Helical" evidence="3">
    <location>
        <begin position="184"/>
        <end position="203"/>
    </location>
</feature>
<feature type="transmembrane region" description="Helical" evidence="3">
    <location>
        <begin position="156"/>
        <end position="177"/>
    </location>
</feature>
<keyword evidence="6" id="KW-1185">Reference proteome</keyword>
<dbReference type="PANTHER" id="PTHR23028">
    <property type="entry name" value="ACETYLTRANSFERASE"/>
    <property type="match status" value="1"/>
</dbReference>
<feature type="transmembrane region" description="Helical" evidence="3">
    <location>
        <begin position="52"/>
        <end position="70"/>
    </location>
</feature>
<evidence type="ECO:0000259" key="4">
    <source>
        <dbReference type="Pfam" id="PF01757"/>
    </source>
</evidence>
<gene>
    <name evidence="5" type="ORF">SAMN04488542_13318</name>
</gene>
<proteinExistence type="inferred from homology"/>
<feature type="transmembrane region" description="Helical" evidence="3">
    <location>
        <begin position="20"/>
        <end position="37"/>
    </location>
</feature>
<protein>
    <submittedName>
        <fullName evidence="5">Peptidoglycan/LPS O-acetylase OafA/YrhL, contains acyltransferase and SGNH-hydrolase domains</fullName>
    </submittedName>
</protein>
<sequence length="364" mass="41397">MKSELLIEKIHSRSNNLDFIRLIAAVLVIVSHSYPITGQQTELFSSISRGQWTFGGIAVSIFFVISGFLISKSYEHSNLKQFILNRILRLFPAIWIVTILTVLVLGPLLTTLTLSEYFRNYSTWSYFNNAFLISIQYGLPGVFENNVYPSAINGSIWTLPYEILCYIGLAIIGYYGLIKKGKGVLLLFIIIFILNSIIPQQLLNTNIHGFLLGSLLELILYFLMGAIFYSYRESIKLKPIWAIGCIVVLIITMQLGNFKGAFLFCGSYLIVFFAFYGKSIFSKVSKYGDLSYGIYIYAFPVQQIVQWKLNNQTSPFINFMISLPITLMFAFFSWHLVEKQALKFKKNTSNSSANQLKGDVNQCN</sequence>
<feature type="transmembrane region" description="Helical" evidence="3">
    <location>
        <begin position="238"/>
        <end position="255"/>
    </location>
</feature>
<organism evidence="5 6">
    <name type="scientific">Fontibacillus panacisegetis</name>
    <dbReference type="NCBI Taxonomy" id="670482"/>
    <lineage>
        <taxon>Bacteria</taxon>
        <taxon>Bacillati</taxon>
        <taxon>Bacillota</taxon>
        <taxon>Bacilli</taxon>
        <taxon>Bacillales</taxon>
        <taxon>Paenibacillaceae</taxon>
        <taxon>Fontibacillus</taxon>
    </lineage>
</organism>
<keyword evidence="3" id="KW-0812">Transmembrane</keyword>
<dbReference type="OrthoDB" id="9796461at2"/>
<dbReference type="Pfam" id="PF01757">
    <property type="entry name" value="Acyl_transf_3"/>
    <property type="match status" value="1"/>
</dbReference>
<comment type="subcellular location">
    <subcellularLocation>
        <location evidence="1">Membrane</location>
    </subcellularLocation>
</comment>
<name>A0A1G7SZL5_9BACL</name>
<evidence type="ECO:0000313" key="6">
    <source>
        <dbReference type="Proteomes" id="UP000198972"/>
    </source>
</evidence>
<evidence type="ECO:0000256" key="2">
    <source>
        <dbReference type="ARBA" id="ARBA00007400"/>
    </source>
</evidence>
<keyword evidence="5" id="KW-0012">Acyltransferase</keyword>
<dbReference type="GO" id="GO:0016747">
    <property type="term" value="F:acyltransferase activity, transferring groups other than amino-acyl groups"/>
    <property type="evidence" value="ECO:0007669"/>
    <property type="project" value="InterPro"/>
</dbReference>
<evidence type="ECO:0000256" key="3">
    <source>
        <dbReference type="SAM" id="Phobius"/>
    </source>
</evidence>